<evidence type="ECO:0000313" key="12">
    <source>
        <dbReference type="Proteomes" id="UP000188354"/>
    </source>
</evidence>
<dbReference type="InterPro" id="IPR036915">
    <property type="entry name" value="Cyclin-like_sf"/>
</dbReference>
<dbReference type="Proteomes" id="UP000188354">
    <property type="component" value="Chromosome LG18"/>
</dbReference>
<dbReference type="GO" id="GO:0010444">
    <property type="term" value="P:guard mother cell differentiation"/>
    <property type="evidence" value="ECO:0007669"/>
    <property type="project" value="UniProtKB-ARBA"/>
</dbReference>
<dbReference type="Gramene" id="OIV92860">
    <property type="protein sequence ID" value="OIV92860"/>
    <property type="gene ID" value="TanjilG_00994"/>
</dbReference>
<evidence type="ECO:0000259" key="9">
    <source>
        <dbReference type="SMART" id="SM00385"/>
    </source>
</evidence>
<proteinExistence type="inferred from homology"/>
<dbReference type="InterPro" id="IPR006671">
    <property type="entry name" value="Cyclin_N"/>
</dbReference>
<dbReference type="InterPro" id="IPR004367">
    <property type="entry name" value="Cyclin_C-dom"/>
</dbReference>
<feature type="domain" description="Cyclin-like" evidence="9">
    <location>
        <begin position="110"/>
        <end position="198"/>
    </location>
</feature>
<dbReference type="AlphaFoldDB" id="A0A4P1QRL5"/>
<feature type="domain" description="Cyclin C-terminal" evidence="10">
    <location>
        <begin position="207"/>
        <end position="336"/>
    </location>
</feature>
<dbReference type="KEGG" id="lang:109332209"/>
<dbReference type="SUPFAM" id="SSF47954">
    <property type="entry name" value="Cyclin-like"/>
    <property type="match status" value="2"/>
</dbReference>
<keyword evidence="4 7" id="KW-0195">Cyclin</keyword>
<dbReference type="FunFam" id="1.10.472.10:FF:000070">
    <property type="entry name" value="CYCLIN D32"/>
    <property type="match status" value="1"/>
</dbReference>
<comment type="similarity">
    <text evidence="1">Belongs to the cyclin family. Cyclin D subfamily.</text>
</comment>
<dbReference type="InterPro" id="IPR039361">
    <property type="entry name" value="Cyclin"/>
</dbReference>
<dbReference type="Pfam" id="PF02984">
    <property type="entry name" value="Cyclin_C"/>
    <property type="match status" value="1"/>
</dbReference>
<dbReference type="Pfam" id="PF00134">
    <property type="entry name" value="Cyclin_N"/>
    <property type="match status" value="1"/>
</dbReference>
<protein>
    <recommendedName>
        <fullName evidence="6">B-like cyclin</fullName>
    </recommendedName>
</protein>
<evidence type="ECO:0000256" key="1">
    <source>
        <dbReference type="ARBA" id="ARBA00009065"/>
    </source>
</evidence>
<keyword evidence="12" id="KW-1185">Reference proteome</keyword>
<evidence type="ECO:0000256" key="4">
    <source>
        <dbReference type="ARBA" id="ARBA00023127"/>
    </source>
</evidence>
<dbReference type="STRING" id="3871.A0A4P1QRL5"/>
<evidence type="ECO:0000256" key="2">
    <source>
        <dbReference type="ARBA" id="ARBA00011177"/>
    </source>
</evidence>
<evidence type="ECO:0000256" key="7">
    <source>
        <dbReference type="RuleBase" id="RU000383"/>
    </source>
</evidence>
<dbReference type="GO" id="GO:0048316">
    <property type="term" value="P:seed development"/>
    <property type="evidence" value="ECO:0007669"/>
    <property type="project" value="UniProtKB-ARBA"/>
</dbReference>
<evidence type="ECO:0000256" key="8">
    <source>
        <dbReference type="SAM" id="MobiDB-lite"/>
    </source>
</evidence>
<sequence>MSVREEEQQQQQHSSSLFLCEEQPHTLDLEEVEEHSRPNSIIEEEFESDNNDSTLVKSPSLRLILLDNDMFKEEHQELLSLLSKQRHTLLCSYTNVAPLVEVPLRYDAVMWISKVSVIHGFTALTTVLAVNYFDRFITSLRFQMDKPWITHLTAVACLSLAAKMEETHVPLLLDLQVMESRFLFEAKSIQRMELLVLSTLKWRMNPVTPISFIEHFVRRFGLKSPLHWEFLRRSERVLLSVIADSRVMSFLPSTLAAATMIHVIKDIDPFNAMECRTQLLALLKTAEEQVDECYKLILKLLFCHEGVHNLGQKRKCLSGPTNSGDGVMDASFSYDSSNNSWTEASSVTVEPVFKRSKGQDQNIRMPSVNGVSIDVLNSPS</sequence>
<dbReference type="InterPro" id="IPR013763">
    <property type="entry name" value="Cyclin-like_dom"/>
</dbReference>
<gene>
    <name evidence="11" type="ORF">TanjilG_00994</name>
</gene>
<feature type="region of interest" description="Disordered" evidence="8">
    <location>
        <begin position="1"/>
        <end position="22"/>
    </location>
</feature>
<reference evidence="11 12" key="1">
    <citation type="journal article" date="2017" name="Plant Biotechnol. J.">
        <title>A comprehensive draft genome sequence for lupin (Lupinus angustifolius), an emerging health food: insights into plant-microbe interactions and legume evolution.</title>
        <authorList>
            <person name="Hane J.K."/>
            <person name="Ming Y."/>
            <person name="Kamphuis L.G."/>
            <person name="Nelson M.N."/>
            <person name="Garg G."/>
            <person name="Atkins C.A."/>
            <person name="Bayer P.E."/>
            <person name="Bravo A."/>
            <person name="Bringans S."/>
            <person name="Cannon S."/>
            <person name="Edwards D."/>
            <person name="Foley R."/>
            <person name="Gao L.L."/>
            <person name="Harrison M.J."/>
            <person name="Huang W."/>
            <person name="Hurgobin B."/>
            <person name="Li S."/>
            <person name="Liu C.W."/>
            <person name="McGrath A."/>
            <person name="Morahan G."/>
            <person name="Murray J."/>
            <person name="Weller J."/>
            <person name="Jian J."/>
            <person name="Singh K.B."/>
        </authorList>
    </citation>
    <scope>NUCLEOTIDE SEQUENCE [LARGE SCALE GENOMIC DNA]</scope>
    <source>
        <strain evidence="12">cv. Tanjil</strain>
        <tissue evidence="11">Whole plant</tissue>
    </source>
</reference>
<evidence type="ECO:0000259" key="10">
    <source>
        <dbReference type="SMART" id="SM01332"/>
    </source>
</evidence>
<evidence type="ECO:0000313" key="11">
    <source>
        <dbReference type="EMBL" id="OIV92860.1"/>
    </source>
</evidence>
<evidence type="ECO:0000256" key="3">
    <source>
        <dbReference type="ARBA" id="ARBA00022618"/>
    </source>
</evidence>
<dbReference type="GO" id="GO:0051301">
    <property type="term" value="P:cell division"/>
    <property type="evidence" value="ECO:0007669"/>
    <property type="project" value="UniProtKB-KW"/>
</dbReference>
<dbReference type="SMART" id="SM00385">
    <property type="entry name" value="CYCLIN"/>
    <property type="match status" value="1"/>
</dbReference>
<evidence type="ECO:0000256" key="5">
    <source>
        <dbReference type="ARBA" id="ARBA00023306"/>
    </source>
</evidence>
<dbReference type="Gene3D" id="1.10.472.10">
    <property type="entry name" value="Cyclin-like"/>
    <property type="match status" value="2"/>
</dbReference>
<evidence type="ECO:0000256" key="6">
    <source>
        <dbReference type="ARBA" id="ARBA00032263"/>
    </source>
</evidence>
<dbReference type="FunFam" id="1.10.472.10:FF:000060">
    <property type="entry name" value="D6-type cyclin"/>
    <property type="match status" value="1"/>
</dbReference>
<accession>A0A4P1QRL5</accession>
<dbReference type="PANTHER" id="PTHR10177">
    <property type="entry name" value="CYCLINS"/>
    <property type="match status" value="1"/>
</dbReference>
<name>A0A4P1QRL5_LUPAN</name>
<dbReference type="SMART" id="SM01332">
    <property type="entry name" value="Cyclin_C"/>
    <property type="match status" value="1"/>
</dbReference>
<dbReference type="CDD" id="cd20543">
    <property type="entry name" value="CYCLIN_AtCycD-like_rpt1"/>
    <property type="match status" value="1"/>
</dbReference>
<keyword evidence="3" id="KW-0132">Cell division</keyword>
<comment type="subunit">
    <text evidence="2">Interacts with the CDC2 protein kinase to form a serine/threonine kinase holoenzyme complex also known as maturation promoting factor (MPF). The cyclin subunit imparts substrate specificity to the complex.</text>
</comment>
<keyword evidence="5" id="KW-0131">Cell cycle</keyword>
<dbReference type="OrthoDB" id="5590282at2759"/>
<dbReference type="EMBL" id="CM007378">
    <property type="protein sequence ID" value="OIV92860.1"/>
    <property type="molecule type" value="Genomic_DNA"/>
</dbReference>
<organism evidence="11 12">
    <name type="scientific">Lupinus angustifolius</name>
    <name type="common">Narrow-leaved blue lupine</name>
    <dbReference type="NCBI Taxonomy" id="3871"/>
    <lineage>
        <taxon>Eukaryota</taxon>
        <taxon>Viridiplantae</taxon>
        <taxon>Streptophyta</taxon>
        <taxon>Embryophyta</taxon>
        <taxon>Tracheophyta</taxon>
        <taxon>Spermatophyta</taxon>
        <taxon>Magnoliopsida</taxon>
        <taxon>eudicotyledons</taxon>
        <taxon>Gunneridae</taxon>
        <taxon>Pentapetalae</taxon>
        <taxon>rosids</taxon>
        <taxon>fabids</taxon>
        <taxon>Fabales</taxon>
        <taxon>Fabaceae</taxon>
        <taxon>Papilionoideae</taxon>
        <taxon>50 kb inversion clade</taxon>
        <taxon>genistoids sensu lato</taxon>
        <taxon>core genistoids</taxon>
        <taxon>Genisteae</taxon>
        <taxon>Lupinus</taxon>
    </lineage>
</organism>
<dbReference type="CDD" id="cd20544">
    <property type="entry name" value="CYCLIN_AtCycD-like_rpt2"/>
    <property type="match status" value="1"/>
</dbReference>